<dbReference type="Pfam" id="PF00378">
    <property type="entry name" value="ECH_1"/>
    <property type="match status" value="1"/>
</dbReference>
<dbReference type="EMBL" id="CP028901">
    <property type="protein sequence ID" value="AWB35427.1"/>
    <property type="molecule type" value="Genomic_DNA"/>
</dbReference>
<dbReference type="KEGG" id="boz:DBV39_18650"/>
<dbReference type="PANTHER" id="PTHR11941">
    <property type="entry name" value="ENOYL-COA HYDRATASE-RELATED"/>
    <property type="match status" value="1"/>
</dbReference>
<dbReference type="InterPro" id="IPR029045">
    <property type="entry name" value="ClpP/crotonase-like_dom_sf"/>
</dbReference>
<comment type="similarity">
    <text evidence="1">Belongs to the enoyl-CoA hydratase/isomerase family.</text>
</comment>
<dbReference type="Proteomes" id="UP000244571">
    <property type="component" value="Chromosome"/>
</dbReference>
<accession>A0A2R4XNP4</accession>
<dbReference type="CDD" id="cd06558">
    <property type="entry name" value="crotonase-like"/>
    <property type="match status" value="1"/>
</dbReference>
<keyword evidence="4" id="KW-1185">Reference proteome</keyword>
<reference evidence="3 4" key="1">
    <citation type="submission" date="2018-04" db="EMBL/GenBank/DDBJ databases">
        <title>Bordetella sp. HZ20 isolated from seawater.</title>
        <authorList>
            <person name="Sun C."/>
        </authorList>
    </citation>
    <scope>NUCLEOTIDE SEQUENCE [LARGE SCALE GENOMIC DNA]</scope>
    <source>
        <strain evidence="3 4">HZ20</strain>
    </source>
</reference>
<proteinExistence type="inferred from homology"/>
<dbReference type="Gene3D" id="3.90.226.10">
    <property type="entry name" value="2-enoyl-CoA Hydratase, Chain A, domain 1"/>
    <property type="match status" value="1"/>
</dbReference>
<dbReference type="OrthoDB" id="9807606at2"/>
<evidence type="ECO:0000313" key="4">
    <source>
        <dbReference type="Proteomes" id="UP000244571"/>
    </source>
</evidence>
<gene>
    <name evidence="3" type="ORF">DBV39_18650</name>
</gene>
<evidence type="ECO:0000313" key="3">
    <source>
        <dbReference type="EMBL" id="AWB35427.1"/>
    </source>
</evidence>
<evidence type="ECO:0000256" key="1">
    <source>
        <dbReference type="ARBA" id="ARBA00005254"/>
    </source>
</evidence>
<dbReference type="GO" id="GO:0016829">
    <property type="term" value="F:lyase activity"/>
    <property type="evidence" value="ECO:0007669"/>
    <property type="project" value="UniProtKB-KW"/>
</dbReference>
<evidence type="ECO:0000256" key="2">
    <source>
        <dbReference type="ARBA" id="ARBA00023239"/>
    </source>
</evidence>
<dbReference type="AlphaFoldDB" id="A0A2R4XNP4"/>
<protein>
    <submittedName>
        <fullName evidence="3">Enoyl-CoA hydratase</fullName>
    </submittedName>
</protein>
<name>A0A2R4XNP4_9BURK</name>
<dbReference type="GO" id="GO:0006635">
    <property type="term" value="P:fatty acid beta-oxidation"/>
    <property type="evidence" value="ECO:0007669"/>
    <property type="project" value="TreeGrafter"/>
</dbReference>
<dbReference type="PANTHER" id="PTHR11941:SF54">
    <property type="entry name" value="ENOYL-COA HYDRATASE, MITOCHONDRIAL"/>
    <property type="match status" value="1"/>
</dbReference>
<dbReference type="RefSeq" id="WP_108622883.1">
    <property type="nucleotide sequence ID" value="NZ_CP028901.1"/>
</dbReference>
<keyword evidence="2" id="KW-0456">Lyase</keyword>
<dbReference type="InterPro" id="IPR001753">
    <property type="entry name" value="Enoyl-CoA_hydra/iso"/>
</dbReference>
<organism evidence="3 4">
    <name type="scientific">Orrella marina</name>
    <dbReference type="NCBI Taxonomy" id="2163011"/>
    <lineage>
        <taxon>Bacteria</taxon>
        <taxon>Pseudomonadati</taxon>
        <taxon>Pseudomonadota</taxon>
        <taxon>Betaproteobacteria</taxon>
        <taxon>Burkholderiales</taxon>
        <taxon>Alcaligenaceae</taxon>
        <taxon>Orrella</taxon>
    </lineage>
</organism>
<sequence length="246" mass="26692">MSNISVEHFPDGVSLFTIEREARRNAICSKTAIELQRAFAEFDASEQRVAVITGRGDKAFTSGADVNDVPELWRCIPTAGISTEKPIIAAVGGWCVGGGVVLAAMCDLMVAAENARFSYPEARLGLTHGMIATLAGRLPHKIAMEIILLGTTIEAQRAYEIGLVNRVVPQGQQVEAALEMARELARSAPLVLKTLKRFVIDTVLPISPSEQMARAKRQLEIVADSEDFQEGLKAYEQKRAPVFAGK</sequence>
<dbReference type="InterPro" id="IPR014748">
    <property type="entry name" value="Enoyl-CoA_hydra_C"/>
</dbReference>
<dbReference type="SUPFAM" id="SSF52096">
    <property type="entry name" value="ClpP/crotonase"/>
    <property type="match status" value="1"/>
</dbReference>
<dbReference type="Gene3D" id="1.10.12.10">
    <property type="entry name" value="Lyase 2-enoyl-coa Hydratase, Chain A, domain 2"/>
    <property type="match status" value="1"/>
</dbReference>